<reference evidence="1" key="1">
    <citation type="submission" date="2020-11" db="EMBL/GenBank/DDBJ databases">
        <title>Nocardia NEAU-351.nov., a novel actinomycete isolated from the cow dung.</title>
        <authorList>
            <person name="Zhang X."/>
        </authorList>
    </citation>
    <scope>NUCLEOTIDE SEQUENCE</scope>
    <source>
        <strain evidence="1">NEAU-351</strain>
    </source>
</reference>
<evidence type="ECO:0000313" key="1">
    <source>
        <dbReference type="EMBL" id="MBH0777274.1"/>
    </source>
</evidence>
<keyword evidence="2" id="KW-1185">Reference proteome</keyword>
<dbReference type="Proteomes" id="UP000655751">
    <property type="component" value="Unassembled WGS sequence"/>
</dbReference>
<name>A0A931N2V9_9NOCA</name>
<comment type="caution">
    <text evidence="1">The sequence shown here is derived from an EMBL/GenBank/DDBJ whole genome shotgun (WGS) entry which is preliminary data.</text>
</comment>
<accession>A0A931N2V9</accession>
<sequence length="263" mass="28596">MSYTSVLKRLSVRDMTVLSIVAEMYGAPMDVVASMLRVSQDRAYRIARGWTEATMISPLRVKPVPGYAWIFPTRAAGEALTGRQLRAWVPTPKMAAHVRTTLEVRLALVGLDLDRWVSERALRGEQPPTRAGVARSHIHDGRFRTKAGDWWAVEVELSPKDPAAARSALASAVQVARSAGCVGVTYYCRGERVKNVIRTAAAGVDFSDGFRVTLDDVDALLARSAFAPSSPGARPGFRVIEGGACDPTSIQVTDRDARKGDRS</sequence>
<protein>
    <submittedName>
        <fullName evidence="1">Uncharacterized protein</fullName>
    </submittedName>
</protein>
<dbReference type="AlphaFoldDB" id="A0A931N2V9"/>
<dbReference type="RefSeq" id="WP_196149577.1">
    <property type="nucleotide sequence ID" value="NZ_JADMLG010000004.1"/>
</dbReference>
<gene>
    <name evidence="1" type="ORF">IT779_13385</name>
</gene>
<proteinExistence type="predicted"/>
<evidence type="ECO:0000313" key="2">
    <source>
        <dbReference type="Proteomes" id="UP000655751"/>
    </source>
</evidence>
<dbReference type="EMBL" id="JADMLG010000004">
    <property type="protein sequence ID" value="MBH0777274.1"/>
    <property type="molecule type" value="Genomic_DNA"/>
</dbReference>
<organism evidence="1 2">
    <name type="scientific">Nocardia bovistercoris</name>
    <dbReference type="NCBI Taxonomy" id="2785916"/>
    <lineage>
        <taxon>Bacteria</taxon>
        <taxon>Bacillati</taxon>
        <taxon>Actinomycetota</taxon>
        <taxon>Actinomycetes</taxon>
        <taxon>Mycobacteriales</taxon>
        <taxon>Nocardiaceae</taxon>
        <taxon>Nocardia</taxon>
    </lineage>
</organism>